<comment type="caution">
    <text evidence="2">The sequence shown here is derived from an EMBL/GenBank/DDBJ whole genome shotgun (WGS) entry which is preliminary data.</text>
</comment>
<proteinExistence type="predicted"/>
<reference evidence="2" key="1">
    <citation type="submission" date="2023-03" db="EMBL/GenBank/DDBJ databases">
        <title>Chitinimonas shenzhenensis gen. nov., sp. nov., a novel member of family Burkholderiaceae isolated from activated sludge collected in Shen Zhen, China.</title>
        <authorList>
            <person name="Wang X."/>
        </authorList>
    </citation>
    <scope>NUCLEOTIDE SEQUENCE</scope>
    <source>
        <strain evidence="2">DQS-5</strain>
    </source>
</reference>
<dbReference type="PANTHER" id="PTHR39166:SF1">
    <property type="entry name" value="BLL1166 PROTEIN"/>
    <property type="match status" value="1"/>
</dbReference>
<evidence type="ECO:0000256" key="1">
    <source>
        <dbReference type="SAM" id="MobiDB-lite"/>
    </source>
</evidence>
<dbReference type="RefSeq" id="WP_284102611.1">
    <property type="nucleotide sequence ID" value="NZ_JARRAF010000035.1"/>
</dbReference>
<name>A0ABT7E1V0_9NEIS</name>
<evidence type="ECO:0000313" key="2">
    <source>
        <dbReference type="EMBL" id="MDK2126291.1"/>
    </source>
</evidence>
<dbReference type="PANTHER" id="PTHR39166">
    <property type="entry name" value="BLL1166 PROTEIN"/>
    <property type="match status" value="1"/>
</dbReference>
<keyword evidence="3" id="KW-1185">Reference proteome</keyword>
<accession>A0ABT7E1V0</accession>
<organism evidence="2 3">
    <name type="scientific">Parachitinimonas caeni</name>
    <dbReference type="NCBI Taxonomy" id="3031301"/>
    <lineage>
        <taxon>Bacteria</taxon>
        <taxon>Pseudomonadati</taxon>
        <taxon>Pseudomonadota</taxon>
        <taxon>Betaproteobacteria</taxon>
        <taxon>Neisseriales</taxon>
        <taxon>Chitinibacteraceae</taxon>
        <taxon>Parachitinimonas</taxon>
    </lineage>
</organism>
<gene>
    <name evidence="2" type="ORF">PZA18_19790</name>
</gene>
<protein>
    <submittedName>
        <fullName evidence="2">Nucleotidyltransferase family protein</fullName>
    </submittedName>
</protein>
<dbReference type="EMBL" id="JARRAF010000035">
    <property type="protein sequence ID" value="MDK2126291.1"/>
    <property type="molecule type" value="Genomic_DNA"/>
</dbReference>
<dbReference type="Pfam" id="PF06042">
    <property type="entry name" value="NTP_transf_6"/>
    <property type="match status" value="1"/>
</dbReference>
<feature type="region of interest" description="Disordered" evidence="1">
    <location>
        <begin position="180"/>
        <end position="205"/>
    </location>
</feature>
<evidence type="ECO:0000313" key="3">
    <source>
        <dbReference type="Proteomes" id="UP001172778"/>
    </source>
</evidence>
<dbReference type="Proteomes" id="UP001172778">
    <property type="component" value="Unassembled WGS sequence"/>
</dbReference>
<dbReference type="InterPro" id="IPR009267">
    <property type="entry name" value="NTP_transf_6"/>
</dbReference>
<sequence>MRQATLDLIKADTWRMNCLHGLRSMRLPDAWLVAGFVRNLVWDHLHGHVGASPLNDVDVAWFDPTAERGMDQKLEQQLARACPQIPWQVRNQAHMARRNGHPPYRNTAEAVAYYPELATCVGVRLNDDDSLECLAPYGLEAVWALTLVANPRHPQAQSLLRQRVIEKAWLQRWPRLQVDDGALDGNAPNSARRDRKQNVSRAWRG</sequence>